<comment type="subcellular location">
    <subcellularLocation>
        <location evidence="1">Endoplasmic reticulum</location>
    </subcellularLocation>
</comment>
<dbReference type="Gene3D" id="3.40.50.720">
    <property type="entry name" value="NAD(P)-binding Rossmann-like Domain"/>
    <property type="match status" value="1"/>
</dbReference>
<dbReference type="Pfam" id="PF00106">
    <property type="entry name" value="adh_short"/>
    <property type="match status" value="1"/>
</dbReference>
<dbReference type="Proteomes" id="UP001281761">
    <property type="component" value="Unassembled WGS sequence"/>
</dbReference>
<evidence type="ECO:0000256" key="2">
    <source>
        <dbReference type="ARBA" id="ARBA00023002"/>
    </source>
</evidence>
<keyword evidence="3" id="KW-0472">Membrane</keyword>
<evidence type="ECO:0000313" key="5">
    <source>
        <dbReference type="Proteomes" id="UP001281761"/>
    </source>
</evidence>
<dbReference type="PANTHER" id="PTHR43899:SF4">
    <property type="entry name" value="17 BETA-HYDROXYSTEROID DEHYDROGENASE TYPE 3"/>
    <property type="match status" value="1"/>
</dbReference>
<dbReference type="PRINTS" id="PR00081">
    <property type="entry name" value="GDHRDH"/>
</dbReference>
<reference evidence="4 5" key="1">
    <citation type="journal article" date="2022" name="bioRxiv">
        <title>Genomics of Preaxostyla Flagellates Illuminates Evolutionary Transitions and the Path Towards Mitochondrial Loss.</title>
        <authorList>
            <person name="Novak L.V.F."/>
            <person name="Treitli S.C."/>
            <person name="Pyrih J."/>
            <person name="Halakuc P."/>
            <person name="Pipaliya S.V."/>
            <person name="Vacek V."/>
            <person name="Brzon O."/>
            <person name="Soukal P."/>
            <person name="Eme L."/>
            <person name="Dacks J.B."/>
            <person name="Karnkowska A."/>
            <person name="Elias M."/>
            <person name="Hampl V."/>
        </authorList>
    </citation>
    <scope>NUCLEOTIDE SEQUENCE [LARGE SCALE GENOMIC DNA]</scope>
    <source>
        <strain evidence="4">NAU3</strain>
        <tissue evidence="4">Gut</tissue>
    </source>
</reference>
<keyword evidence="3" id="KW-1133">Transmembrane helix</keyword>
<dbReference type="GO" id="GO:0141040">
    <property type="term" value="F:very-long-chain 3-oxoacyl-CoA reductase activity"/>
    <property type="evidence" value="ECO:0007669"/>
    <property type="project" value="UniProtKB-EC"/>
</dbReference>
<dbReference type="InterPro" id="IPR020904">
    <property type="entry name" value="Sc_DH/Rdtase_CS"/>
</dbReference>
<feature type="transmembrane region" description="Helical" evidence="3">
    <location>
        <begin position="6"/>
        <end position="33"/>
    </location>
</feature>
<name>A0ABQ9YL89_9EUKA</name>
<comment type="caution">
    <text evidence="4">The sequence shown here is derived from an EMBL/GenBank/DDBJ whole genome shotgun (WGS) entry which is preliminary data.</text>
</comment>
<gene>
    <name evidence="4" type="ORF">BLNAU_347</name>
</gene>
<accession>A0ABQ9YL89</accession>
<dbReference type="EC" id="1.1.1.330" evidence="4"/>
<proteinExistence type="predicted"/>
<dbReference type="InterPro" id="IPR051019">
    <property type="entry name" value="VLCFA-Steroid_DH"/>
</dbReference>
<dbReference type="InterPro" id="IPR002347">
    <property type="entry name" value="SDR_fam"/>
</dbReference>
<protein>
    <submittedName>
        <fullName evidence="4">Very-long-chain 3-oxoacyl-CoA reductase 1</fullName>
        <ecNumber evidence="4">1.1.1.330</ecNumber>
    </submittedName>
</protein>
<keyword evidence="5" id="KW-1185">Reference proteome</keyword>
<dbReference type="InterPro" id="IPR036291">
    <property type="entry name" value="NAD(P)-bd_dom_sf"/>
</dbReference>
<organism evidence="4 5">
    <name type="scientific">Blattamonas nauphoetae</name>
    <dbReference type="NCBI Taxonomy" id="2049346"/>
    <lineage>
        <taxon>Eukaryota</taxon>
        <taxon>Metamonada</taxon>
        <taxon>Preaxostyla</taxon>
        <taxon>Oxymonadida</taxon>
        <taxon>Blattamonas</taxon>
    </lineage>
</organism>
<keyword evidence="2 4" id="KW-0560">Oxidoreductase</keyword>
<evidence type="ECO:0000313" key="4">
    <source>
        <dbReference type="EMBL" id="KAK2964431.1"/>
    </source>
</evidence>
<sequence>MNFLLSFFLNISAALFCLSIFSYLIPQLVVWFLPERNLKHRYGQSWCVVTGGSSGIGQQFAVKATKQGMNCVIIGRNESHLNETKDLLSQLNPQTQQLYITADFSKDPDVVTRHILQQVEELDISVLFLNAGYGSFEKATGPSSTLVDMLNTNTVTNLALFNSLSPRILRRSLSQTSSSKEHRGAVFLTSSVVDLVAVPYAANYCSTKSSLAAFGESLAFECQQVGVDVVVLRPGPVNTRFYDRISGISILQAIQLVGSSPQSVVRKLFKSVGRLVACDVGLSTILVRLFTKVVDYNAYATFVAPIFNLFPEFQHLGQESETR</sequence>
<keyword evidence="3" id="KW-0812">Transmembrane</keyword>
<dbReference type="SUPFAM" id="SSF51735">
    <property type="entry name" value="NAD(P)-binding Rossmann-fold domains"/>
    <property type="match status" value="1"/>
</dbReference>
<dbReference type="PANTHER" id="PTHR43899">
    <property type="entry name" value="RH59310P"/>
    <property type="match status" value="1"/>
</dbReference>
<dbReference type="EMBL" id="JARBJD010000002">
    <property type="protein sequence ID" value="KAK2964431.1"/>
    <property type="molecule type" value="Genomic_DNA"/>
</dbReference>
<dbReference type="PROSITE" id="PS00061">
    <property type="entry name" value="ADH_SHORT"/>
    <property type="match status" value="1"/>
</dbReference>
<evidence type="ECO:0000256" key="3">
    <source>
        <dbReference type="SAM" id="Phobius"/>
    </source>
</evidence>
<evidence type="ECO:0000256" key="1">
    <source>
        <dbReference type="ARBA" id="ARBA00004240"/>
    </source>
</evidence>